<name>A0ABW2QVB9_9BURK</name>
<dbReference type="InterPro" id="IPR010982">
    <property type="entry name" value="Lambda_DNA-bd_dom_sf"/>
</dbReference>
<dbReference type="Pfam" id="PF01381">
    <property type="entry name" value="HTH_3"/>
    <property type="match status" value="1"/>
</dbReference>
<keyword evidence="3" id="KW-1185">Reference proteome</keyword>
<dbReference type="EMBL" id="JBHTCA010000033">
    <property type="protein sequence ID" value="MFC7411465.1"/>
    <property type="molecule type" value="Genomic_DNA"/>
</dbReference>
<dbReference type="SUPFAM" id="SSF47413">
    <property type="entry name" value="lambda repressor-like DNA-binding domains"/>
    <property type="match status" value="1"/>
</dbReference>
<sequence length="97" mass="11030">MKSTKNTDLMKAFAAELRARRLELGVSQEELGHLCDVNRTFVAKIELAQNQPTLTVLLKLAGGLQVELPELLRHTLKRYETEKRVSRRTKRVSAQAD</sequence>
<dbReference type="CDD" id="cd00093">
    <property type="entry name" value="HTH_XRE"/>
    <property type="match status" value="1"/>
</dbReference>
<dbReference type="Gene3D" id="1.10.260.40">
    <property type="entry name" value="lambda repressor-like DNA-binding domains"/>
    <property type="match status" value="1"/>
</dbReference>
<protein>
    <submittedName>
        <fullName evidence="2">Helix-turn-helix domain-containing protein</fullName>
    </submittedName>
</protein>
<dbReference type="PROSITE" id="PS50943">
    <property type="entry name" value="HTH_CROC1"/>
    <property type="match status" value="1"/>
</dbReference>
<gene>
    <name evidence="2" type="ORF">ACFQPB_21625</name>
</gene>
<feature type="domain" description="HTH cro/C1-type" evidence="1">
    <location>
        <begin position="17"/>
        <end position="71"/>
    </location>
</feature>
<proteinExistence type="predicted"/>
<dbReference type="InterPro" id="IPR001387">
    <property type="entry name" value="Cro/C1-type_HTH"/>
</dbReference>
<evidence type="ECO:0000313" key="3">
    <source>
        <dbReference type="Proteomes" id="UP001596501"/>
    </source>
</evidence>
<organism evidence="2 3">
    <name type="scientific">Hydrogenophaga atypica</name>
    <dbReference type="NCBI Taxonomy" id="249409"/>
    <lineage>
        <taxon>Bacteria</taxon>
        <taxon>Pseudomonadati</taxon>
        <taxon>Pseudomonadota</taxon>
        <taxon>Betaproteobacteria</taxon>
        <taxon>Burkholderiales</taxon>
        <taxon>Comamonadaceae</taxon>
        <taxon>Hydrogenophaga</taxon>
    </lineage>
</organism>
<dbReference type="SMART" id="SM00530">
    <property type="entry name" value="HTH_XRE"/>
    <property type="match status" value="1"/>
</dbReference>
<evidence type="ECO:0000259" key="1">
    <source>
        <dbReference type="PROSITE" id="PS50943"/>
    </source>
</evidence>
<dbReference type="Proteomes" id="UP001596501">
    <property type="component" value="Unassembled WGS sequence"/>
</dbReference>
<comment type="caution">
    <text evidence="2">The sequence shown here is derived from an EMBL/GenBank/DDBJ whole genome shotgun (WGS) entry which is preliminary data.</text>
</comment>
<accession>A0ABW2QVB9</accession>
<evidence type="ECO:0000313" key="2">
    <source>
        <dbReference type="EMBL" id="MFC7411465.1"/>
    </source>
</evidence>
<reference evidence="3" key="1">
    <citation type="journal article" date="2019" name="Int. J. Syst. Evol. Microbiol.">
        <title>The Global Catalogue of Microorganisms (GCM) 10K type strain sequencing project: providing services to taxonomists for standard genome sequencing and annotation.</title>
        <authorList>
            <consortium name="The Broad Institute Genomics Platform"/>
            <consortium name="The Broad Institute Genome Sequencing Center for Infectious Disease"/>
            <person name="Wu L."/>
            <person name="Ma J."/>
        </authorList>
    </citation>
    <scope>NUCLEOTIDE SEQUENCE [LARGE SCALE GENOMIC DNA]</scope>
    <source>
        <strain evidence="3">CGMCC 1.12371</strain>
    </source>
</reference>